<organism evidence="2">
    <name type="scientific">Candidatus Iainarchaeum sp</name>
    <dbReference type="NCBI Taxonomy" id="3101447"/>
    <lineage>
        <taxon>Archaea</taxon>
        <taxon>Candidatus Iainarchaeota</taxon>
        <taxon>Candidatus Iainarchaeia</taxon>
        <taxon>Candidatus Iainarchaeales</taxon>
        <taxon>Candidatus Iainarchaeaceae</taxon>
        <taxon>Candidatus Iainarchaeum</taxon>
    </lineage>
</organism>
<proteinExistence type="predicted"/>
<evidence type="ECO:0000313" key="2">
    <source>
        <dbReference type="EMBL" id="QQR92203.1"/>
    </source>
</evidence>
<name>A0A7T9DJ08_9ARCH</name>
<protein>
    <submittedName>
        <fullName evidence="2">Uncharacterized protein</fullName>
    </submittedName>
</protein>
<sequence>MGSVAEFFRGIVKSTKVLVQKVGAFIVVVFLLGMIFGAYLITGNFSKLWFVAIAAAVVVFWNDFGEGVGFLILVFLAFFFFPDILPQIRI</sequence>
<keyword evidence="1" id="KW-0812">Transmembrane</keyword>
<reference evidence="2" key="1">
    <citation type="submission" date="2020-11" db="EMBL/GenBank/DDBJ databases">
        <title>Connecting structure to function with the recovery of over 1000 high-quality activated sludge metagenome-assembled genomes encoding full-length rRNA genes using long-read sequencing.</title>
        <authorList>
            <person name="Singleton C.M."/>
            <person name="Petriglieri F."/>
            <person name="Kristensen J.M."/>
            <person name="Kirkegaard R.H."/>
            <person name="Michaelsen T.Y."/>
            <person name="Andersen M.H."/>
            <person name="Karst S.M."/>
            <person name="Dueholm M.S."/>
            <person name="Nielsen P.H."/>
            <person name="Albertsen M."/>
        </authorList>
    </citation>
    <scope>NUCLEOTIDE SEQUENCE</scope>
    <source>
        <strain evidence="2">Fred_18-Q3-R57-64_BAT3C.431</strain>
    </source>
</reference>
<dbReference type="Proteomes" id="UP000596004">
    <property type="component" value="Chromosome"/>
</dbReference>
<dbReference type="AlphaFoldDB" id="A0A7T9DJ08"/>
<feature type="transmembrane region" description="Helical" evidence="1">
    <location>
        <begin position="48"/>
        <end position="81"/>
    </location>
</feature>
<feature type="transmembrane region" description="Helical" evidence="1">
    <location>
        <begin position="22"/>
        <end position="42"/>
    </location>
</feature>
<dbReference type="EMBL" id="CP064981">
    <property type="protein sequence ID" value="QQR92203.1"/>
    <property type="molecule type" value="Genomic_DNA"/>
</dbReference>
<keyword evidence="1" id="KW-1133">Transmembrane helix</keyword>
<accession>A0A7T9DJ08</accession>
<evidence type="ECO:0000256" key="1">
    <source>
        <dbReference type="SAM" id="Phobius"/>
    </source>
</evidence>
<gene>
    <name evidence="2" type="ORF">IPJ89_03510</name>
</gene>
<keyword evidence="1" id="KW-0472">Membrane</keyword>